<dbReference type="InterPro" id="IPR027417">
    <property type="entry name" value="P-loop_NTPase"/>
</dbReference>
<dbReference type="PANTHER" id="PTHR11088">
    <property type="entry name" value="TRNA DIMETHYLALLYLTRANSFERASE"/>
    <property type="match status" value="1"/>
</dbReference>
<feature type="coiled-coil region" evidence="6">
    <location>
        <begin position="147"/>
        <end position="174"/>
    </location>
</feature>
<name>A0A0E0HXQ2_ORYNI</name>
<reference evidence="7" key="2">
    <citation type="submission" date="2018-04" db="EMBL/GenBank/DDBJ databases">
        <title>OnivRS2 (Oryza nivara Reference Sequence Version 2).</title>
        <authorList>
            <person name="Zhang J."/>
            <person name="Kudrna D."/>
            <person name="Lee S."/>
            <person name="Talag J."/>
            <person name="Rajasekar S."/>
            <person name="Welchert J."/>
            <person name="Hsing Y.-I."/>
            <person name="Wing R.A."/>
        </authorList>
    </citation>
    <scope>NUCLEOTIDE SEQUENCE [LARGE SCALE GENOMIC DNA]</scope>
    <source>
        <strain evidence="7">SL10</strain>
    </source>
</reference>
<keyword evidence="8" id="KW-1185">Reference proteome</keyword>
<evidence type="ECO:0000256" key="3">
    <source>
        <dbReference type="ARBA" id="ARBA00022712"/>
    </source>
</evidence>
<keyword evidence="2" id="KW-0808">Transferase</keyword>
<dbReference type="Gramene" id="ONIVA07G04710.1">
    <property type="protein sequence ID" value="ONIVA07G04710.1"/>
    <property type="gene ID" value="ONIVA07G04710"/>
</dbReference>
<accession>A0A0E0HXQ2</accession>
<dbReference type="PANTHER" id="PTHR11088:SF58">
    <property type="entry name" value="OS07G0190150 PROTEIN"/>
    <property type="match status" value="1"/>
</dbReference>
<dbReference type="HOGENOM" id="CLU_510382_0_0_1"/>
<evidence type="ECO:0000256" key="4">
    <source>
        <dbReference type="ARBA" id="ARBA00022741"/>
    </source>
</evidence>
<evidence type="ECO:0000256" key="2">
    <source>
        <dbReference type="ARBA" id="ARBA00022679"/>
    </source>
</evidence>
<dbReference type="AlphaFoldDB" id="A0A0E0HXQ2"/>
<evidence type="ECO:0000256" key="6">
    <source>
        <dbReference type="SAM" id="Coils"/>
    </source>
</evidence>
<dbReference type="Gene3D" id="3.40.50.300">
    <property type="entry name" value="P-loop containing nucleotide triphosphate hydrolases"/>
    <property type="match status" value="1"/>
</dbReference>
<evidence type="ECO:0000313" key="7">
    <source>
        <dbReference type="EnsemblPlants" id="ONIVA07G04710.1"/>
    </source>
</evidence>
<keyword evidence="5" id="KW-0067">ATP-binding</keyword>
<dbReference type="STRING" id="4536.A0A0E0HXQ2"/>
<dbReference type="GO" id="GO:0006400">
    <property type="term" value="P:tRNA modification"/>
    <property type="evidence" value="ECO:0007669"/>
    <property type="project" value="TreeGrafter"/>
</dbReference>
<dbReference type="Gene3D" id="1.10.287.890">
    <property type="entry name" value="Crystal structure of tRNA isopentenylpyrophosphate transferase (bh2366) domain"/>
    <property type="match status" value="1"/>
</dbReference>
<sequence length="534" mass="60862">MENSSKKTQEFFPKGGNGGYAEQLELLLKQLRFPNKPIHHAEQVIKGFRKDCTMKIYIQAREEKCQGHVFKSRHLRANKEAALQDVSREAFMRLCKIYSIEVASTPFFLHPFRECGDRRCHIRKFRGFEEQSPIHFSMWMWAADEAYEEALEELDMLRSKIAGWEERYNHLAKEHTTRGQLLEAIKLRLQWATSQDYLQGYKPPSESVDAIVWPLVEGKHDNTSSGRRNEVIRTLSYFPFMLNFHPSCDCFFNMLGNKLVVIIGATGTGKTRLSIEIAKAIGGEVVNADKMQIYDGLDITTNKVSLQDRCFIPHHLIASIPRNAGDFPVSFFRSAAKTTINCIARRGHTPIVVGGSNSLIHGLLVDNFDSSIVDPFGQLEVSYRPTPRSQCCFLWVHVNEVILNEYLKHRVDDMVDAGLVEEIEEYFDTLSVNGHVPYVRLGKAIGVPELSEYFTGRVSCSDALSMMKTNTQILARSQVTKIHRMVDVWGWHVHALDCTETILAHLTGSNKYMEDLVWKRDVSDPGLAAIQDFL</sequence>
<comment type="similarity">
    <text evidence="1">Belongs to the IPP transferase family.</text>
</comment>
<dbReference type="InterPro" id="IPR039657">
    <property type="entry name" value="Dimethylallyltransferase"/>
</dbReference>
<keyword evidence="3" id="KW-0203">Cytokinin biosynthesis</keyword>
<proteinExistence type="inferred from homology"/>
<dbReference type="GO" id="GO:0052381">
    <property type="term" value="F:tRNA dimethylallyltransferase activity"/>
    <property type="evidence" value="ECO:0007669"/>
    <property type="project" value="TreeGrafter"/>
</dbReference>
<keyword evidence="6" id="KW-0175">Coiled coil</keyword>
<dbReference type="GO" id="GO:0005524">
    <property type="term" value="F:ATP binding"/>
    <property type="evidence" value="ECO:0007669"/>
    <property type="project" value="UniProtKB-KW"/>
</dbReference>
<protein>
    <submittedName>
        <fullName evidence="7">Uncharacterized protein</fullName>
    </submittedName>
</protein>
<dbReference type="Proteomes" id="UP000006591">
    <property type="component" value="Chromosome 7"/>
</dbReference>
<keyword evidence="4" id="KW-0547">Nucleotide-binding</keyword>
<dbReference type="GO" id="GO:0009691">
    <property type="term" value="P:cytokinin biosynthetic process"/>
    <property type="evidence" value="ECO:0007669"/>
    <property type="project" value="UniProtKB-KW"/>
</dbReference>
<dbReference type="Pfam" id="PF01715">
    <property type="entry name" value="IPPT"/>
    <property type="match status" value="2"/>
</dbReference>
<evidence type="ECO:0000256" key="5">
    <source>
        <dbReference type="ARBA" id="ARBA00022840"/>
    </source>
</evidence>
<dbReference type="GO" id="GO:0005739">
    <property type="term" value="C:mitochondrion"/>
    <property type="evidence" value="ECO:0007669"/>
    <property type="project" value="TreeGrafter"/>
</dbReference>
<dbReference type="SUPFAM" id="SSF52540">
    <property type="entry name" value="P-loop containing nucleoside triphosphate hydrolases"/>
    <property type="match status" value="1"/>
</dbReference>
<dbReference type="eggNOG" id="KOG1384">
    <property type="taxonomic scope" value="Eukaryota"/>
</dbReference>
<evidence type="ECO:0000313" key="8">
    <source>
        <dbReference type="Proteomes" id="UP000006591"/>
    </source>
</evidence>
<reference evidence="7" key="1">
    <citation type="submission" date="2015-04" db="UniProtKB">
        <authorList>
            <consortium name="EnsemblPlants"/>
        </authorList>
    </citation>
    <scope>IDENTIFICATION</scope>
    <source>
        <strain evidence="7">SL10</strain>
    </source>
</reference>
<dbReference type="EnsemblPlants" id="ONIVA07G04710.1">
    <property type="protein sequence ID" value="ONIVA07G04710.1"/>
    <property type="gene ID" value="ONIVA07G04710"/>
</dbReference>
<organism evidence="7">
    <name type="scientific">Oryza nivara</name>
    <name type="common">Indian wild rice</name>
    <name type="synonym">Oryza sativa f. spontanea</name>
    <dbReference type="NCBI Taxonomy" id="4536"/>
    <lineage>
        <taxon>Eukaryota</taxon>
        <taxon>Viridiplantae</taxon>
        <taxon>Streptophyta</taxon>
        <taxon>Embryophyta</taxon>
        <taxon>Tracheophyta</taxon>
        <taxon>Spermatophyta</taxon>
        <taxon>Magnoliopsida</taxon>
        <taxon>Liliopsida</taxon>
        <taxon>Poales</taxon>
        <taxon>Poaceae</taxon>
        <taxon>BOP clade</taxon>
        <taxon>Oryzoideae</taxon>
        <taxon>Oryzeae</taxon>
        <taxon>Oryzinae</taxon>
        <taxon>Oryza</taxon>
    </lineage>
</organism>
<evidence type="ECO:0000256" key="1">
    <source>
        <dbReference type="ARBA" id="ARBA00005842"/>
    </source>
</evidence>